<dbReference type="EMBL" id="QGKV02000649">
    <property type="protein sequence ID" value="KAF3575929.1"/>
    <property type="molecule type" value="Genomic_DNA"/>
</dbReference>
<gene>
    <name evidence="1" type="ORF">DY000_02029808</name>
</gene>
<dbReference type="Proteomes" id="UP000266723">
    <property type="component" value="Unassembled WGS sequence"/>
</dbReference>
<organism evidence="1 2">
    <name type="scientific">Brassica cretica</name>
    <name type="common">Mustard</name>
    <dbReference type="NCBI Taxonomy" id="69181"/>
    <lineage>
        <taxon>Eukaryota</taxon>
        <taxon>Viridiplantae</taxon>
        <taxon>Streptophyta</taxon>
        <taxon>Embryophyta</taxon>
        <taxon>Tracheophyta</taxon>
        <taxon>Spermatophyta</taxon>
        <taxon>Magnoliopsida</taxon>
        <taxon>eudicotyledons</taxon>
        <taxon>Gunneridae</taxon>
        <taxon>Pentapetalae</taxon>
        <taxon>rosids</taxon>
        <taxon>malvids</taxon>
        <taxon>Brassicales</taxon>
        <taxon>Brassicaceae</taxon>
        <taxon>Brassiceae</taxon>
        <taxon>Brassica</taxon>
    </lineage>
</organism>
<evidence type="ECO:0000313" key="1">
    <source>
        <dbReference type="EMBL" id="KAF3575929.1"/>
    </source>
</evidence>
<name>A0ABQ7DCT9_BRACR</name>
<accession>A0ABQ7DCT9</accession>
<protein>
    <submittedName>
        <fullName evidence="1">Uncharacterized protein</fullName>
    </submittedName>
</protein>
<keyword evidence="2" id="KW-1185">Reference proteome</keyword>
<reference evidence="1 2" key="1">
    <citation type="journal article" date="2020" name="BMC Genomics">
        <title>Intraspecific diversification of the crop wild relative Brassica cretica Lam. using demographic model selection.</title>
        <authorList>
            <person name="Kioukis A."/>
            <person name="Michalopoulou V.A."/>
            <person name="Briers L."/>
            <person name="Pirintsos S."/>
            <person name="Studholme D.J."/>
            <person name="Pavlidis P."/>
            <person name="Sarris P.F."/>
        </authorList>
    </citation>
    <scope>NUCLEOTIDE SEQUENCE [LARGE SCALE GENOMIC DNA]</scope>
    <source>
        <strain evidence="2">cv. PFS-1207/04</strain>
    </source>
</reference>
<sequence>MGSKHLTFPNSRNPNIDLSDSLFHGEQDGDCVFSFVFSPVKSTTTAATGGTPFSSPTHRRQTQRRFQCFSRLSPPLAASLRLSASLCLSPPLRFSLPLSASPLLSASLRLSPPFSASRRLSPPLAASPWLRQTLKHHMLYRYAL</sequence>
<comment type="caution">
    <text evidence="1">The sequence shown here is derived from an EMBL/GenBank/DDBJ whole genome shotgun (WGS) entry which is preliminary data.</text>
</comment>
<evidence type="ECO:0000313" key="2">
    <source>
        <dbReference type="Proteomes" id="UP000266723"/>
    </source>
</evidence>
<proteinExistence type="predicted"/>